<evidence type="ECO:0000256" key="1">
    <source>
        <dbReference type="PROSITE-ProRule" id="PRU00042"/>
    </source>
</evidence>
<dbReference type="InterPro" id="IPR013087">
    <property type="entry name" value="Znf_C2H2_type"/>
</dbReference>
<feature type="region of interest" description="Disordered" evidence="2">
    <location>
        <begin position="46"/>
        <end position="70"/>
    </location>
</feature>
<dbReference type="PANTHER" id="PTHR46353">
    <property type="entry name" value="ZINC FINGER PROTEIN 5"/>
    <property type="match status" value="1"/>
</dbReference>
<keyword evidence="1" id="KW-0862">Zinc</keyword>
<evidence type="ECO:0000313" key="5">
    <source>
        <dbReference type="Proteomes" id="UP000326396"/>
    </source>
</evidence>
<keyword evidence="5" id="KW-1185">Reference proteome</keyword>
<dbReference type="Gene3D" id="3.30.160.60">
    <property type="entry name" value="Classic Zinc Finger"/>
    <property type="match status" value="1"/>
</dbReference>
<dbReference type="GO" id="GO:0009740">
    <property type="term" value="P:gibberellic acid mediated signaling pathway"/>
    <property type="evidence" value="ECO:0007669"/>
    <property type="project" value="TreeGrafter"/>
</dbReference>
<proteinExistence type="predicted"/>
<gene>
    <name evidence="4" type="ORF">E3N88_02010</name>
</gene>
<protein>
    <recommendedName>
        <fullName evidence="3">C2H2-type domain-containing protein</fullName>
    </recommendedName>
</protein>
<dbReference type="PROSITE" id="PS00028">
    <property type="entry name" value="ZINC_FINGER_C2H2_1"/>
    <property type="match status" value="1"/>
</dbReference>
<dbReference type="GO" id="GO:0005634">
    <property type="term" value="C:nucleus"/>
    <property type="evidence" value="ECO:0007669"/>
    <property type="project" value="TreeGrafter"/>
</dbReference>
<dbReference type="Proteomes" id="UP000326396">
    <property type="component" value="Linkage Group LG1"/>
</dbReference>
<dbReference type="PROSITE" id="PS50157">
    <property type="entry name" value="ZINC_FINGER_C2H2_2"/>
    <property type="match status" value="1"/>
</dbReference>
<dbReference type="GO" id="GO:0010090">
    <property type="term" value="P:trichome morphogenesis"/>
    <property type="evidence" value="ECO:0007669"/>
    <property type="project" value="InterPro"/>
</dbReference>
<accession>A0A5N6Q2L7</accession>
<dbReference type="PANTHER" id="PTHR46353:SF5">
    <property type="entry name" value="ZINC FINGER PROTEIN 5"/>
    <property type="match status" value="1"/>
</dbReference>
<dbReference type="GO" id="GO:0003700">
    <property type="term" value="F:DNA-binding transcription factor activity"/>
    <property type="evidence" value="ECO:0007669"/>
    <property type="project" value="TreeGrafter"/>
</dbReference>
<dbReference type="GO" id="GO:0008270">
    <property type="term" value="F:zinc ion binding"/>
    <property type="evidence" value="ECO:0007669"/>
    <property type="project" value="UniProtKB-KW"/>
</dbReference>
<evidence type="ECO:0000256" key="2">
    <source>
        <dbReference type="SAM" id="MobiDB-lite"/>
    </source>
</evidence>
<dbReference type="InterPro" id="IPR044299">
    <property type="entry name" value="GIS3/ZFP5/ZFP6"/>
</dbReference>
<organism evidence="4 5">
    <name type="scientific">Mikania micrantha</name>
    <name type="common">bitter vine</name>
    <dbReference type="NCBI Taxonomy" id="192012"/>
    <lineage>
        <taxon>Eukaryota</taxon>
        <taxon>Viridiplantae</taxon>
        <taxon>Streptophyta</taxon>
        <taxon>Embryophyta</taxon>
        <taxon>Tracheophyta</taxon>
        <taxon>Spermatophyta</taxon>
        <taxon>Magnoliopsida</taxon>
        <taxon>eudicotyledons</taxon>
        <taxon>Gunneridae</taxon>
        <taxon>Pentapetalae</taxon>
        <taxon>asterids</taxon>
        <taxon>campanulids</taxon>
        <taxon>Asterales</taxon>
        <taxon>Asteraceae</taxon>
        <taxon>Asteroideae</taxon>
        <taxon>Heliantheae alliance</taxon>
        <taxon>Eupatorieae</taxon>
        <taxon>Mikania</taxon>
    </lineage>
</organism>
<keyword evidence="1" id="KW-0479">Metal-binding</keyword>
<dbReference type="InterPro" id="IPR036236">
    <property type="entry name" value="Znf_C2H2_sf"/>
</dbReference>
<dbReference type="SUPFAM" id="SSF57667">
    <property type="entry name" value="beta-beta-alpha zinc fingers"/>
    <property type="match status" value="1"/>
</dbReference>
<name>A0A5N6Q2L7_9ASTR</name>
<evidence type="ECO:0000313" key="4">
    <source>
        <dbReference type="EMBL" id="KAD7478874.1"/>
    </source>
</evidence>
<dbReference type="EMBL" id="SZYD01000001">
    <property type="protein sequence ID" value="KAD7478874.1"/>
    <property type="molecule type" value="Genomic_DNA"/>
</dbReference>
<dbReference type="OrthoDB" id="1939583at2759"/>
<sequence>MGHVFDLLSPKRERERVDYQYPLTIPTKKIRLFGFEIDLNKNGSTSDKQGLGENGSPLNHQGYGTIGSTVNEQGLGEREENLHSSLVINSGSSNKKKLTAEGCKETKRFECEYCFKWFSNSQALGGHQNMHKRERAKKKMLLLQARKAALVEYFVTPYDSITNNHGINISFGRSMS</sequence>
<comment type="caution">
    <text evidence="4">The sequence shown here is derived from an EMBL/GenBank/DDBJ whole genome shotgun (WGS) entry which is preliminary data.</text>
</comment>
<evidence type="ECO:0000259" key="3">
    <source>
        <dbReference type="PROSITE" id="PS50157"/>
    </source>
</evidence>
<dbReference type="GO" id="GO:0009736">
    <property type="term" value="P:cytokinin-activated signaling pathway"/>
    <property type="evidence" value="ECO:0007669"/>
    <property type="project" value="TreeGrafter"/>
</dbReference>
<dbReference type="AlphaFoldDB" id="A0A5N6Q2L7"/>
<feature type="domain" description="C2H2-type" evidence="3">
    <location>
        <begin position="109"/>
        <end position="136"/>
    </location>
</feature>
<keyword evidence="1" id="KW-0863">Zinc-finger</keyword>
<dbReference type="GO" id="GO:0000976">
    <property type="term" value="F:transcription cis-regulatory region binding"/>
    <property type="evidence" value="ECO:0007669"/>
    <property type="project" value="TreeGrafter"/>
</dbReference>
<reference evidence="4 5" key="1">
    <citation type="submission" date="2019-05" db="EMBL/GenBank/DDBJ databases">
        <title>Mikania micrantha, genome provides insights into the molecular mechanism of rapid growth.</title>
        <authorList>
            <person name="Liu B."/>
        </authorList>
    </citation>
    <scope>NUCLEOTIDE SEQUENCE [LARGE SCALE GENOMIC DNA]</scope>
    <source>
        <strain evidence="4">NLD-2019</strain>
        <tissue evidence="4">Leaf</tissue>
    </source>
</reference>